<dbReference type="Gene3D" id="3.40.605.10">
    <property type="entry name" value="Aldehyde Dehydrogenase, Chain A, domain 1"/>
    <property type="match status" value="1"/>
</dbReference>
<dbReference type="InterPro" id="IPR016163">
    <property type="entry name" value="Ald_DH_C"/>
</dbReference>
<dbReference type="InterPro" id="IPR015590">
    <property type="entry name" value="Aldehyde_DH_dom"/>
</dbReference>
<accession>A0A423ERQ5</accession>
<gene>
    <name evidence="7" type="ORF">BK648_24785</name>
</gene>
<protein>
    <recommendedName>
        <fullName evidence="4">Aldehyde dehydrogenase</fullName>
    </recommendedName>
</protein>
<dbReference type="PANTHER" id="PTHR43570:SF20">
    <property type="entry name" value="ALDEHYDE DEHYDROGENASE ALDX-RELATED"/>
    <property type="match status" value="1"/>
</dbReference>
<feature type="domain" description="Aldehyde dehydrogenase" evidence="6">
    <location>
        <begin position="15"/>
        <end position="437"/>
    </location>
</feature>
<dbReference type="GO" id="GO:0005737">
    <property type="term" value="C:cytoplasm"/>
    <property type="evidence" value="ECO:0007669"/>
    <property type="project" value="TreeGrafter"/>
</dbReference>
<evidence type="ECO:0000256" key="3">
    <source>
        <dbReference type="ARBA" id="ARBA00023027"/>
    </source>
</evidence>
<evidence type="ECO:0000259" key="6">
    <source>
        <dbReference type="Pfam" id="PF00171"/>
    </source>
</evidence>
<dbReference type="PIRSF" id="PIRSF036492">
    <property type="entry name" value="ALDH"/>
    <property type="match status" value="1"/>
</dbReference>
<sequence length="446" mass="48045">MTTTDPIERVFALQRASRTARKSTDSVARIAQLKALRDAITSRIDTIEMALHSDLRRAPNGGKEGEIPAVLGEIDIAIGQLEHWMAPQAVPTSPHFQGSQTFIQYEPRGVVLLLGAWNFPFALALSPLVPIIAAGNSAIIKPNELSPETAKVVADIISAAFDPQDVAVFEGGIELAQRLQELPFDHVFFTGSPSVGKQVMAAAARHLSSVTLELGGKCPAIVAPGYDLVDAAGKVTGARFNNAGQLCLSVDHVWVPSAVVEPFCQIISAVIDKMFFVDAELQLDRLPRIVNARNFDRLLGYIDEAVALGARVVRGGQHDRETLTIHPTVLVDVPLNARIMQEEIFGPVLPVLAYDDLDQVTAQIDANGKPLALYVFAKEQAFVDQALLHTSSGGVTVNHVFMHYVEPNLPFGGVNGSGMGRYHGHAGFLELSNPRSVFVQADSVTS</sequence>
<comment type="caution">
    <text evidence="7">The sequence shown here is derived from an EMBL/GenBank/DDBJ whole genome shotgun (WGS) entry which is preliminary data.</text>
</comment>
<dbReference type="Gene3D" id="3.40.309.10">
    <property type="entry name" value="Aldehyde Dehydrogenase, Chain A, domain 2"/>
    <property type="match status" value="1"/>
</dbReference>
<name>A0A423ERQ5_9PSED</name>
<dbReference type="Pfam" id="PF00171">
    <property type="entry name" value="Aldedh"/>
    <property type="match status" value="1"/>
</dbReference>
<evidence type="ECO:0000256" key="4">
    <source>
        <dbReference type="PIRNR" id="PIRNR036492"/>
    </source>
</evidence>
<evidence type="ECO:0000256" key="2">
    <source>
        <dbReference type="ARBA" id="ARBA00023002"/>
    </source>
</evidence>
<keyword evidence="3" id="KW-0520">NAD</keyword>
<keyword evidence="2 4" id="KW-0560">Oxidoreductase</keyword>
<dbReference type="PANTHER" id="PTHR43570">
    <property type="entry name" value="ALDEHYDE DEHYDROGENASE"/>
    <property type="match status" value="1"/>
</dbReference>
<dbReference type="GO" id="GO:0006081">
    <property type="term" value="P:aldehyde metabolic process"/>
    <property type="evidence" value="ECO:0007669"/>
    <property type="project" value="InterPro"/>
</dbReference>
<proteinExistence type="inferred from homology"/>
<dbReference type="InterPro" id="IPR016161">
    <property type="entry name" value="Ald_DH/histidinol_DH"/>
</dbReference>
<organism evidence="7 8">
    <name type="scientific">Pseudomonas poae</name>
    <dbReference type="NCBI Taxonomy" id="200451"/>
    <lineage>
        <taxon>Bacteria</taxon>
        <taxon>Pseudomonadati</taxon>
        <taxon>Pseudomonadota</taxon>
        <taxon>Gammaproteobacteria</taxon>
        <taxon>Pseudomonadales</taxon>
        <taxon>Pseudomonadaceae</taxon>
        <taxon>Pseudomonas</taxon>
    </lineage>
</organism>
<feature type="active site" evidence="5">
    <location>
        <position position="247"/>
    </location>
</feature>
<dbReference type="InterPro" id="IPR012394">
    <property type="entry name" value="Aldehyde_DH_NAD(P)"/>
</dbReference>
<evidence type="ECO:0000256" key="1">
    <source>
        <dbReference type="ARBA" id="ARBA00009986"/>
    </source>
</evidence>
<reference evidence="7 8" key="1">
    <citation type="submission" date="2016-10" db="EMBL/GenBank/DDBJ databases">
        <title>Comparative genome analysis of multiple Pseudomonas spp. focuses on biocontrol and plant growth promoting traits.</title>
        <authorList>
            <person name="Tao X.-Y."/>
            <person name="Taylor C.G."/>
        </authorList>
    </citation>
    <scope>NUCLEOTIDE SEQUENCE [LARGE SCALE GENOMIC DNA]</scope>
    <source>
        <strain evidence="7 8">29G9</strain>
    </source>
</reference>
<comment type="similarity">
    <text evidence="1 4">Belongs to the aldehyde dehydrogenase family.</text>
</comment>
<dbReference type="SUPFAM" id="SSF53720">
    <property type="entry name" value="ALDH-like"/>
    <property type="match status" value="1"/>
</dbReference>
<dbReference type="RefSeq" id="WP_123718361.1">
    <property type="nucleotide sequence ID" value="NZ_MOAY01000081.1"/>
</dbReference>
<feature type="active site" evidence="5">
    <location>
        <position position="213"/>
    </location>
</feature>
<dbReference type="AlphaFoldDB" id="A0A423ERQ5"/>
<dbReference type="Proteomes" id="UP000284656">
    <property type="component" value="Unassembled WGS sequence"/>
</dbReference>
<dbReference type="GO" id="GO:0004029">
    <property type="term" value="F:aldehyde dehydrogenase (NAD+) activity"/>
    <property type="evidence" value="ECO:0007669"/>
    <property type="project" value="TreeGrafter"/>
</dbReference>
<evidence type="ECO:0000313" key="8">
    <source>
        <dbReference type="Proteomes" id="UP000284656"/>
    </source>
</evidence>
<evidence type="ECO:0000313" key="7">
    <source>
        <dbReference type="EMBL" id="ROM33977.1"/>
    </source>
</evidence>
<evidence type="ECO:0000256" key="5">
    <source>
        <dbReference type="PIRSR" id="PIRSR036492-1"/>
    </source>
</evidence>
<dbReference type="InterPro" id="IPR016162">
    <property type="entry name" value="Ald_DH_N"/>
</dbReference>
<dbReference type="EMBL" id="MOAY01000081">
    <property type="protein sequence ID" value="ROM33977.1"/>
    <property type="molecule type" value="Genomic_DNA"/>
</dbReference>